<feature type="domain" description="Pyridoxamine 5'-phosphate oxidase N-terminal" evidence="2">
    <location>
        <begin position="16"/>
        <end position="139"/>
    </location>
</feature>
<dbReference type="Proteomes" id="UP001549257">
    <property type="component" value="Unassembled WGS sequence"/>
</dbReference>
<dbReference type="SUPFAM" id="SSF50475">
    <property type="entry name" value="FMN-binding split barrel"/>
    <property type="match status" value="1"/>
</dbReference>
<evidence type="ECO:0000259" key="2">
    <source>
        <dbReference type="Pfam" id="PF01243"/>
    </source>
</evidence>
<dbReference type="NCBIfam" id="TIGR03618">
    <property type="entry name" value="Rv1155_F420"/>
    <property type="match status" value="1"/>
</dbReference>
<keyword evidence="4" id="KW-1185">Reference proteome</keyword>
<dbReference type="InterPro" id="IPR011576">
    <property type="entry name" value="Pyridox_Oxase_N"/>
</dbReference>
<protein>
    <submittedName>
        <fullName evidence="3">PPOX class probable F420-dependent enzyme</fullName>
    </submittedName>
</protein>
<gene>
    <name evidence="3" type="ORF">ABIE21_001035</name>
</gene>
<keyword evidence="1" id="KW-0560">Oxidoreductase</keyword>
<dbReference type="PANTHER" id="PTHR35176:SF6">
    <property type="entry name" value="HEME OXYGENASE HI_0854-RELATED"/>
    <property type="match status" value="1"/>
</dbReference>
<name>A0ABV2QKN5_9MICO</name>
<comment type="caution">
    <text evidence="3">The sequence shown here is derived from an EMBL/GenBank/DDBJ whole genome shotgun (WGS) entry which is preliminary data.</text>
</comment>
<dbReference type="Gene3D" id="2.30.110.10">
    <property type="entry name" value="Electron Transport, Fmn-binding Protein, Chain A"/>
    <property type="match status" value="1"/>
</dbReference>
<accession>A0ABV2QKN5</accession>
<evidence type="ECO:0000313" key="3">
    <source>
        <dbReference type="EMBL" id="MET4581545.1"/>
    </source>
</evidence>
<proteinExistence type="predicted"/>
<dbReference type="InterPro" id="IPR052019">
    <property type="entry name" value="F420H2_bilvrd_red/Heme_oxyg"/>
</dbReference>
<dbReference type="PANTHER" id="PTHR35176">
    <property type="entry name" value="HEME OXYGENASE HI_0854-RELATED"/>
    <property type="match status" value="1"/>
</dbReference>
<sequence>MTDPISTLPQEKSMPLPDALLDLLRKPSPCFLSTLMADGSPQVTETWVHTDGEHVIINTVVGYVKTRNVERDARVAVAIQDPENPFRYIQVRGEVISITTDGGAENIEALSQKYTGRPYPWYGGRDQQRVILTIKANSISGQG</sequence>
<dbReference type="InterPro" id="IPR019920">
    <property type="entry name" value="F420-binding_dom_put"/>
</dbReference>
<dbReference type="InterPro" id="IPR012349">
    <property type="entry name" value="Split_barrel_FMN-bd"/>
</dbReference>
<reference evidence="3 4" key="1">
    <citation type="submission" date="2024-06" db="EMBL/GenBank/DDBJ databases">
        <title>Sorghum-associated microbial communities from plants grown in Nebraska, USA.</title>
        <authorList>
            <person name="Schachtman D."/>
        </authorList>
    </citation>
    <scope>NUCLEOTIDE SEQUENCE [LARGE SCALE GENOMIC DNA]</scope>
    <source>
        <strain evidence="3 4">2857</strain>
    </source>
</reference>
<evidence type="ECO:0000313" key="4">
    <source>
        <dbReference type="Proteomes" id="UP001549257"/>
    </source>
</evidence>
<dbReference type="EMBL" id="JBEPSJ010000001">
    <property type="protein sequence ID" value="MET4581545.1"/>
    <property type="molecule type" value="Genomic_DNA"/>
</dbReference>
<dbReference type="Pfam" id="PF01243">
    <property type="entry name" value="PNPOx_N"/>
    <property type="match status" value="1"/>
</dbReference>
<dbReference type="RefSeq" id="WP_354023711.1">
    <property type="nucleotide sequence ID" value="NZ_JBEPSJ010000001.1"/>
</dbReference>
<organism evidence="3 4">
    <name type="scientific">Conyzicola nivalis</name>
    <dbReference type="NCBI Taxonomy" id="1477021"/>
    <lineage>
        <taxon>Bacteria</taxon>
        <taxon>Bacillati</taxon>
        <taxon>Actinomycetota</taxon>
        <taxon>Actinomycetes</taxon>
        <taxon>Micrococcales</taxon>
        <taxon>Microbacteriaceae</taxon>
        <taxon>Conyzicola</taxon>
    </lineage>
</organism>
<evidence type="ECO:0000256" key="1">
    <source>
        <dbReference type="ARBA" id="ARBA00023002"/>
    </source>
</evidence>